<evidence type="ECO:0000256" key="2">
    <source>
        <dbReference type="SAM" id="Phobius"/>
    </source>
</evidence>
<organism evidence="3 4">
    <name type="scientific">Mycoplana azooxidifex</name>
    <dbReference type="NCBI Taxonomy" id="1636188"/>
    <lineage>
        <taxon>Bacteria</taxon>
        <taxon>Pseudomonadati</taxon>
        <taxon>Pseudomonadota</taxon>
        <taxon>Alphaproteobacteria</taxon>
        <taxon>Hyphomicrobiales</taxon>
        <taxon>Rhizobiaceae</taxon>
        <taxon>Mycoplana</taxon>
    </lineage>
</organism>
<evidence type="ECO:0000313" key="3">
    <source>
        <dbReference type="EMBL" id="MBB3977144.1"/>
    </source>
</evidence>
<gene>
    <name evidence="3" type="ORF">GGQ64_002344</name>
</gene>
<sequence length="152" mass="16974">MTRSITAILLLLLPFLEIAGFVFVGRHIGIAYTLLLVVASVIIGMIVLRRQGFQALTRLRQRDLPRDMPAERFFGTALVLLAGLLLIVPGFITDAIGLFLLVPFFRRLVARRLASRVVVVNVDAAAQPRDPPPAKPRTIDLDSDDYRRDDQQ</sequence>
<dbReference type="Proteomes" id="UP000574761">
    <property type="component" value="Unassembled WGS sequence"/>
</dbReference>
<proteinExistence type="predicted"/>
<keyword evidence="4" id="KW-1185">Reference proteome</keyword>
<dbReference type="PANTHER" id="PTHR35335:SF1">
    <property type="entry name" value="UPF0716 PROTEIN FXSA"/>
    <property type="match status" value="1"/>
</dbReference>
<evidence type="ECO:0000313" key="4">
    <source>
        <dbReference type="Proteomes" id="UP000574761"/>
    </source>
</evidence>
<dbReference type="GO" id="GO:0016020">
    <property type="term" value="C:membrane"/>
    <property type="evidence" value="ECO:0007669"/>
    <property type="project" value="InterPro"/>
</dbReference>
<dbReference type="RefSeq" id="WP_183804010.1">
    <property type="nucleotide sequence ID" value="NZ_JACIEE010000004.1"/>
</dbReference>
<keyword evidence="2" id="KW-0472">Membrane</keyword>
<dbReference type="InterPro" id="IPR007313">
    <property type="entry name" value="FxsA"/>
</dbReference>
<dbReference type="NCBIfam" id="NF008528">
    <property type="entry name" value="PRK11463.1-2"/>
    <property type="match status" value="1"/>
</dbReference>
<reference evidence="3 4" key="1">
    <citation type="submission" date="2020-08" db="EMBL/GenBank/DDBJ databases">
        <title>Genomic Encyclopedia of Type Strains, Phase IV (KMG-IV): sequencing the most valuable type-strain genomes for metagenomic binning, comparative biology and taxonomic classification.</title>
        <authorList>
            <person name="Goeker M."/>
        </authorList>
    </citation>
    <scope>NUCLEOTIDE SEQUENCE [LARGE SCALE GENOMIC DNA]</scope>
    <source>
        <strain evidence="3 4">DSM 100211</strain>
    </source>
</reference>
<feature type="transmembrane region" description="Helical" evidence="2">
    <location>
        <begin position="30"/>
        <end position="52"/>
    </location>
</feature>
<comment type="caution">
    <text evidence="3">The sequence shown here is derived from an EMBL/GenBank/DDBJ whole genome shotgun (WGS) entry which is preliminary data.</text>
</comment>
<name>A0A7W6DDU4_9HYPH</name>
<feature type="compositionally biased region" description="Basic and acidic residues" evidence="1">
    <location>
        <begin position="137"/>
        <end position="152"/>
    </location>
</feature>
<dbReference type="EMBL" id="JACIEE010000004">
    <property type="protein sequence ID" value="MBB3977144.1"/>
    <property type="molecule type" value="Genomic_DNA"/>
</dbReference>
<protein>
    <submittedName>
        <fullName evidence="3">UPF0716 protein FxsA</fullName>
    </submittedName>
</protein>
<feature type="region of interest" description="Disordered" evidence="1">
    <location>
        <begin position="126"/>
        <end position="152"/>
    </location>
</feature>
<keyword evidence="2" id="KW-0812">Transmembrane</keyword>
<keyword evidence="2" id="KW-1133">Transmembrane helix</keyword>
<dbReference type="Pfam" id="PF04186">
    <property type="entry name" value="FxsA"/>
    <property type="match status" value="1"/>
</dbReference>
<evidence type="ECO:0000256" key="1">
    <source>
        <dbReference type="SAM" id="MobiDB-lite"/>
    </source>
</evidence>
<accession>A0A7W6DDU4</accession>
<dbReference type="PANTHER" id="PTHR35335">
    <property type="entry name" value="UPF0716 PROTEIN FXSA"/>
    <property type="match status" value="1"/>
</dbReference>
<feature type="transmembrane region" description="Helical" evidence="2">
    <location>
        <begin position="73"/>
        <end position="105"/>
    </location>
</feature>
<dbReference type="AlphaFoldDB" id="A0A7W6DDU4"/>